<protein>
    <submittedName>
        <fullName evidence="2">Uncharacterized protein</fullName>
    </submittedName>
</protein>
<gene>
    <name evidence="2" type="ORF">MSHO_41650</name>
</gene>
<evidence type="ECO:0000313" key="2">
    <source>
        <dbReference type="EMBL" id="BBX58820.1"/>
    </source>
</evidence>
<dbReference type="Proteomes" id="UP000467164">
    <property type="component" value="Chromosome"/>
</dbReference>
<keyword evidence="3" id="KW-1185">Reference proteome</keyword>
<evidence type="ECO:0000256" key="1">
    <source>
        <dbReference type="SAM" id="MobiDB-lite"/>
    </source>
</evidence>
<evidence type="ECO:0000313" key="3">
    <source>
        <dbReference type="Proteomes" id="UP000467164"/>
    </source>
</evidence>
<proteinExistence type="predicted"/>
<feature type="region of interest" description="Disordered" evidence="1">
    <location>
        <begin position="1"/>
        <end position="30"/>
    </location>
</feature>
<organism evidence="2 3">
    <name type="scientific">Mycobacterium shottsii</name>
    <dbReference type="NCBI Taxonomy" id="133549"/>
    <lineage>
        <taxon>Bacteria</taxon>
        <taxon>Bacillati</taxon>
        <taxon>Actinomycetota</taxon>
        <taxon>Actinomycetes</taxon>
        <taxon>Mycobacteriales</taxon>
        <taxon>Mycobacteriaceae</taxon>
        <taxon>Mycobacterium</taxon>
        <taxon>Mycobacterium ulcerans group</taxon>
    </lineage>
</organism>
<sequence length="59" mass="6141">MSGSSGTPTHVGDPLLDLGYGGQSHRPRGPSFELVQARDADRIGVLRGKSQHLITGAAD</sequence>
<reference evidence="2 3" key="1">
    <citation type="journal article" date="2019" name="Emerg. Microbes Infect.">
        <title>Comprehensive subspecies identification of 175 nontuberculous mycobacteria species based on 7547 genomic profiles.</title>
        <authorList>
            <person name="Matsumoto Y."/>
            <person name="Kinjo T."/>
            <person name="Motooka D."/>
            <person name="Nabeya D."/>
            <person name="Jung N."/>
            <person name="Uechi K."/>
            <person name="Horii T."/>
            <person name="Iida T."/>
            <person name="Fujita J."/>
            <person name="Nakamura S."/>
        </authorList>
    </citation>
    <scope>NUCLEOTIDE SEQUENCE [LARGE SCALE GENOMIC DNA]</scope>
    <source>
        <strain evidence="2 3">JCM 12657</strain>
    </source>
</reference>
<name>A0A7I7LGS1_9MYCO</name>
<dbReference type="AlphaFoldDB" id="A0A7I7LGS1"/>
<accession>A0A7I7LGS1</accession>
<dbReference type="KEGG" id="msho:MSHO_41650"/>
<dbReference type="EMBL" id="AP022572">
    <property type="protein sequence ID" value="BBX58820.1"/>
    <property type="molecule type" value="Genomic_DNA"/>
</dbReference>